<evidence type="ECO:0000313" key="2">
    <source>
        <dbReference type="EMBL" id="KAJ4465723.1"/>
    </source>
</evidence>
<name>A0ABQ8UZZ2_9AGAR</name>
<comment type="caution">
    <text evidence="2">The sequence shown here is derived from an EMBL/GenBank/DDBJ whole genome shotgun (WGS) entry which is preliminary data.</text>
</comment>
<protein>
    <submittedName>
        <fullName evidence="2">Uncharacterized protein</fullName>
    </submittedName>
</protein>
<organism evidence="2 3">
    <name type="scientific">Lentinula lateritia</name>
    <dbReference type="NCBI Taxonomy" id="40482"/>
    <lineage>
        <taxon>Eukaryota</taxon>
        <taxon>Fungi</taxon>
        <taxon>Dikarya</taxon>
        <taxon>Basidiomycota</taxon>
        <taxon>Agaricomycotina</taxon>
        <taxon>Agaricomycetes</taxon>
        <taxon>Agaricomycetidae</taxon>
        <taxon>Agaricales</taxon>
        <taxon>Marasmiineae</taxon>
        <taxon>Omphalotaceae</taxon>
        <taxon>Lentinula</taxon>
    </lineage>
</organism>
<accession>A0ABQ8UZZ2</accession>
<keyword evidence="3" id="KW-1185">Reference proteome</keyword>
<evidence type="ECO:0000313" key="3">
    <source>
        <dbReference type="Proteomes" id="UP001150217"/>
    </source>
</evidence>
<reference evidence="2" key="1">
    <citation type="submission" date="2022-08" db="EMBL/GenBank/DDBJ databases">
        <title>A Global Phylogenomic Analysis of the Shiitake Genus Lentinula.</title>
        <authorList>
            <consortium name="DOE Joint Genome Institute"/>
            <person name="Sierra-Patev S."/>
            <person name="Min B."/>
            <person name="Naranjo-Ortiz M."/>
            <person name="Looney B."/>
            <person name="Konkel Z."/>
            <person name="Slot J.C."/>
            <person name="Sakamoto Y."/>
            <person name="Steenwyk J.L."/>
            <person name="Rokas A."/>
            <person name="Carro J."/>
            <person name="Camarero S."/>
            <person name="Ferreira P."/>
            <person name="Molpeceres G."/>
            <person name="Ruiz-Duenas F.J."/>
            <person name="Serrano A."/>
            <person name="Henrissat B."/>
            <person name="Drula E."/>
            <person name="Hughes K.W."/>
            <person name="Mata J.L."/>
            <person name="Ishikawa N.K."/>
            <person name="Vargas-Isla R."/>
            <person name="Ushijima S."/>
            <person name="Smith C.A."/>
            <person name="Ahrendt S."/>
            <person name="Andreopoulos W."/>
            <person name="He G."/>
            <person name="Labutti K."/>
            <person name="Lipzen A."/>
            <person name="Ng V."/>
            <person name="Riley R."/>
            <person name="Sandor L."/>
            <person name="Barry K."/>
            <person name="Martinez A.T."/>
            <person name="Xiao Y."/>
            <person name="Gibbons J.G."/>
            <person name="Terashima K."/>
            <person name="Grigoriev I.V."/>
            <person name="Hibbett D.S."/>
        </authorList>
    </citation>
    <scope>NUCLEOTIDE SEQUENCE</scope>
    <source>
        <strain evidence="2">RHP3577 ss4</strain>
    </source>
</reference>
<gene>
    <name evidence="2" type="ORF">C8R41DRAFT_871833</name>
</gene>
<dbReference type="EMBL" id="JANVFT010000123">
    <property type="protein sequence ID" value="KAJ4465723.1"/>
    <property type="molecule type" value="Genomic_DNA"/>
</dbReference>
<proteinExistence type="predicted"/>
<evidence type="ECO:0000256" key="1">
    <source>
        <dbReference type="SAM" id="MobiDB-lite"/>
    </source>
</evidence>
<feature type="region of interest" description="Disordered" evidence="1">
    <location>
        <begin position="1"/>
        <end position="56"/>
    </location>
</feature>
<sequence>MSLPLRPIKAPSSMAAVRDESRSARPLYFENQSSKTGGRPGSRRRRPFSRDGETSRERTWEMGGVWWCSCLGVLPSHCAANTKTSRWYCLSVLYIFINRKLPLDSRSAPFVIFGHDLYTYEPYIYLMIIEYRLYDRAV</sequence>
<dbReference type="Proteomes" id="UP001150217">
    <property type="component" value="Unassembled WGS sequence"/>
</dbReference>